<reference evidence="3" key="2">
    <citation type="submission" date="2020-10" db="UniProtKB">
        <authorList>
            <consortium name="WormBaseParasite"/>
        </authorList>
    </citation>
    <scope>IDENTIFICATION</scope>
</reference>
<dbReference type="WBParaSite" id="Pan_g4955.t1">
    <property type="protein sequence ID" value="Pan_g4955.t1"/>
    <property type="gene ID" value="Pan_g4955"/>
</dbReference>
<feature type="transmembrane region" description="Helical" evidence="1">
    <location>
        <begin position="104"/>
        <end position="127"/>
    </location>
</feature>
<reference evidence="2" key="1">
    <citation type="journal article" date="2013" name="Genetics">
        <title>The draft genome and transcriptome of Panagrellus redivivus are shaped by the harsh demands of a free-living lifestyle.</title>
        <authorList>
            <person name="Srinivasan J."/>
            <person name="Dillman A.R."/>
            <person name="Macchietto M.G."/>
            <person name="Heikkinen L."/>
            <person name="Lakso M."/>
            <person name="Fracchia K.M."/>
            <person name="Antoshechkin I."/>
            <person name="Mortazavi A."/>
            <person name="Wong G."/>
            <person name="Sternberg P.W."/>
        </authorList>
    </citation>
    <scope>NUCLEOTIDE SEQUENCE [LARGE SCALE GENOMIC DNA]</scope>
    <source>
        <strain evidence="2">MT8872</strain>
    </source>
</reference>
<feature type="transmembrane region" description="Helical" evidence="1">
    <location>
        <begin position="139"/>
        <end position="159"/>
    </location>
</feature>
<evidence type="ECO:0000256" key="1">
    <source>
        <dbReference type="SAM" id="Phobius"/>
    </source>
</evidence>
<evidence type="ECO:0000313" key="3">
    <source>
        <dbReference type="WBParaSite" id="Pan_g4955.t1"/>
    </source>
</evidence>
<protein>
    <submittedName>
        <fullName evidence="3">Uncharacterized protein</fullName>
    </submittedName>
</protein>
<accession>A0A7E4VXV9</accession>
<feature type="transmembrane region" description="Helical" evidence="1">
    <location>
        <begin position="63"/>
        <end position="83"/>
    </location>
</feature>
<feature type="transmembrane region" description="Helical" evidence="1">
    <location>
        <begin position="37"/>
        <end position="57"/>
    </location>
</feature>
<keyword evidence="1" id="KW-0812">Transmembrane</keyword>
<dbReference type="AlphaFoldDB" id="A0A7E4VXV9"/>
<name>A0A7E4VXV9_PANRE</name>
<dbReference type="Proteomes" id="UP000492821">
    <property type="component" value="Unassembled WGS sequence"/>
</dbReference>
<keyword evidence="2" id="KW-1185">Reference proteome</keyword>
<sequence length="217" mass="24931">MTMMQRQSSGGSFNDSAGSLLGHHRCLRGFLHLTHGMRLLITVGLVAIIGLLVLEAIYFRRGIFVLIIPFAVCMCTIWATFSLDRAWVRPIIGISYFHMFLASYLLLIFSYFFIFKPLYIIMVLNWAFDTLYTKKTVSYYVQCFCIFMGLIAFALFNLWQLSVAENYAEFLDVVQRTDRSSSNSTRTAMTEIKTEPVVLVVNRNPSDMSARDYRMAL</sequence>
<organism evidence="2 3">
    <name type="scientific">Panagrellus redivivus</name>
    <name type="common">Microworm</name>
    <dbReference type="NCBI Taxonomy" id="6233"/>
    <lineage>
        <taxon>Eukaryota</taxon>
        <taxon>Metazoa</taxon>
        <taxon>Ecdysozoa</taxon>
        <taxon>Nematoda</taxon>
        <taxon>Chromadorea</taxon>
        <taxon>Rhabditida</taxon>
        <taxon>Tylenchina</taxon>
        <taxon>Panagrolaimomorpha</taxon>
        <taxon>Panagrolaimoidea</taxon>
        <taxon>Panagrolaimidae</taxon>
        <taxon>Panagrellus</taxon>
    </lineage>
</organism>
<keyword evidence="1" id="KW-1133">Transmembrane helix</keyword>
<evidence type="ECO:0000313" key="2">
    <source>
        <dbReference type="Proteomes" id="UP000492821"/>
    </source>
</evidence>
<proteinExistence type="predicted"/>
<keyword evidence="1" id="KW-0472">Membrane</keyword>